<accession>A0AAE1E383</accession>
<reference evidence="2" key="1">
    <citation type="journal article" date="2023" name="G3 (Bethesda)">
        <title>A reference genome for the long-term kleptoplast-retaining sea slug Elysia crispata morphotype clarki.</title>
        <authorList>
            <person name="Eastman K.E."/>
            <person name="Pendleton A.L."/>
            <person name="Shaikh M.A."/>
            <person name="Suttiyut T."/>
            <person name="Ogas R."/>
            <person name="Tomko P."/>
            <person name="Gavelis G."/>
            <person name="Widhalm J.R."/>
            <person name="Wisecaver J.H."/>
        </authorList>
    </citation>
    <scope>NUCLEOTIDE SEQUENCE</scope>
    <source>
        <strain evidence="2">ECLA1</strain>
    </source>
</reference>
<evidence type="ECO:0000313" key="2">
    <source>
        <dbReference type="EMBL" id="KAK3791233.1"/>
    </source>
</evidence>
<keyword evidence="3" id="KW-1185">Reference proteome</keyword>
<evidence type="ECO:0000313" key="3">
    <source>
        <dbReference type="Proteomes" id="UP001283361"/>
    </source>
</evidence>
<gene>
    <name evidence="2" type="ORF">RRG08_047141</name>
</gene>
<dbReference type="EMBL" id="JAWDGP010001480">
    <property type="protein sequence ID" value="KAK3791233.1"/>
    <property type="molecule type" value="Genomic_DNA"/>
</dbReference>
<name>A0AAE1E383_9GAST</name>
<feature type="region of interest" description="Disordered" evidence="1">
    <location>
        <begin position="1"/>
        <end position="22"/>
    </location>
</feature>
<dbReference type="Proteomes" id="UP001283361">
    <property type="component" value="Unassembled WGS sequence"/>
</dbReference>
<sequence>MEVLVTAAEDENSPLDSIEPPSLGCVNQTSTIESTWQHRVRLTAGAEVLKWTSASEPNSGACC</sequence>
<dbReference type="AlphaFoldDB" id="A0AAE1E383"/>
<organism evidence="2 3">
    <name type="scientific">Elysia crispata</name>
    <name type="common">lettuce slug</name>
    <dbReference type="NCBI Taxonomy" id="231223"/>
    <lineage>
        <taxon>Eukaryota</taxon>
        <taxon>Metazoa</taxon>
        <taxon>Spiralia</taxon>
        <taxon>Lophotrochozoa</taxon>
        <taxon>Mollusca</taxon>
        <taxon>Gastropoda</taxon>
        <taxon>Heterobranchia</taxon>
        <taxon>Euthyneura</taxon>
        <taxon>Panpulmonata</taxon>
        <taxon>Sacoglossa</taxon>
        <taxon>Placobranchoidea</taxon>
        <taxon>Plakobranchidae</taxon>
        <taxon>Elysia</taxon>
    </lineage>
</organism>
<evidence type="ECO:0000256" key="1">
    <source>
        <dbReference type="SAM" id="MobiDB-lite"/>
    </source>
</evidence>
<proteinExistence type="predicted"/>
<comment type="caution">
    <text evidence="2">The sequence shown here is derived from an EMBL/GenBank/DDBJ whole genome shotgun (WGS) entry which is preliminary data.</text>
</comment>
<protein>
    <submittedName>
        <fullName evidence="2">Uncharacterized protein</fullName>
    </submittedName>
</protein>